<dbReference type="Pfam" id="PF20684">
    <property type="entry name" value="Fung_rhodopsin"/>
    <property type="match status" value="1"/>
</dbReference>
<proteinExistence type="inferred from homology"/>
<keyword evidence="4 7" id="KW-0472">Membrane</keyword>
<evidence type="ECO:0000256" key="2">
    <source>
        <dbReference type="ARBA" id="ARBA00022692"/>
    </source>
</evidence>
<comment type="caution">
    <text evidence="9">The sequence shown here is derived from an EMBL/GenBank/DDBJ whole genome shotgun (WGS) entry which is preliminary data.</text>
</comment>
<comment type="similarity">
    <text evidence="5">Belongs to the SAT4 family.</text>
</comment>
<protein>
    <recommendedName>
        <fullName evidence="8">Rhodopsin domain-containing protein</fullName>
    </recommendedName>
</protein>
<evidence type="ECO:0000256" key="7">
    <source>
        <dbReference type="SAM" id="Phobius"/>
    </source>
</evidence>
<name>A0A9W8X9T6_9PLEO</name>
<dbReference type="PANTHER" id="PTHR33048:SF158">
    <property type="entry name" value="MEMBRANE PROTEIN PTH11-LIKE, PUTATIVE-RELATED"/>
    <property type="match status" value="1"/>
</dbReference>
<gene>
    <name evidence="9" type="ORF">N0V89_012555</name>
</gene>
<dbReference type="RefSeq" id="XP_056065263.1">
    <property type="nucleotide sequence ID" value="XM_056221276.1"/>
</dbReference>
<dbReference type="AlphaFoldDB" id="A0A9W8X9T6"/>
<feature type="transmembrane region" description="Helical" evidence="7">
    <location>
        <begin position="75"/>
        <end position="95"/>
    </location>
</feature>
<evidence type="ECO:0000256" key="1">
    <source>
        <dbReference type="ARBA" id="ARBA00004141"/>
    </source>
</evidence>
<dbReference type="InterPro" id="IPR049326">
    <property type="entry name" value="Rhodopsin_dom_fungi"/>
</dbReference>
<feature type="domain" description="Rhodopsin" evidence="8">
    <location>
        <begin position="3"/>
        <end position="98"/>
    </location>
</feature>
<feature type="transmembrane region" description="Helical" evidence="7">
    <location>
        <begin position="35"/>
        <end position="55"/>
    </location>
</feature>
<evidence type="ECO:0000256" key="3">
    <source>
        <dbReference type="ARBA" id="ARBA00022989"/>
    </source>
</evidence>
<dbReference type="GO" id="GO:0016020">
    <property type="term" value="C:membrane"/>
    <property type="evidence" value="ECO:0007669"/>
    <property type="project" value="UniProtKB-SubCell"/>
</dbReference>
<dbReference type="InterPro" id="IPR052337">
    <property type="entry name" value="SAT4-like"/>
</dbReference>
<dbReference type="Proteomes" id="UP001140513">
    <property type="component" value="Unassembled WGS sequence"/>
</dbReference>
<dbReference type="PANTHER" id="PTHR33048">
    <property type="entry name" value="PTH11-LIKE INTEGRAL MEMBRANE PROTEIN (AFU_ORTHOLOGUE AFUA_5G11245)"/>
    <property type="match status" value="1"/>
</dbReference>
<evidence type="ECO:0000256" key="6">
    <source>
        <dbReference type="SAM" id="MobiDB-lite"/>
    </source>
</evidence>
<feature type="compositionally biased region" description="Basic and acidic residues" evidence="6">
    <location>
        <begin position="152"/>
        <end position="162"/>
    </location>
</feature>
<evidence type="ECO:0000313" key="9">
    <source>
        <dbReference type="EMBL" id="KAJ4344811.1"/>
    </source>
</evidence>
<keyword evidence="10" id="KW-1185">Reference proteome</keyword>
<evidence type="ECO:0000259" key="8">
    <source>
        <dbReference type="Pfam" id="PF20684"/>
    </source>
</evidence>
<keyword evidence="2 7" id="KW-0812">Transmembrane</keyword>
<dbReference type="GeneID" id="80916085"/>
<dbReference type="EMBL" id="JAPEUX010000010">
    <property type="protein sequence ID" value="KAJ4344811.1"/>
    <property type="molecule type" value="Genomic_DNA"/>
</dbReference>
<feature type="region of interest" description="Disordered" evidence="6">
    <location>
        <begin position="117"/>
        <end position="162"/>
    </location>
</feature>
<feature type="transmembrane region" description="Helical" evidence="7">
    <location>
        <begin position="6"/>
        <end position="23"/>
    </location>
</feature>
<evidence type="ECO:0000256" key="4">
    <source>
        <dbReference type="ARBA" id="ARBA00023136"/>
    </source>
</evidence>
<evidence type="ECO:0000256" key="5">
    <source>
        <dbReference type="ARBA" id="ARBA00038359"/>
    </source>
</evidence>
<reference evidence="9" key="1">
    <citation type="submission" date="2022-10" db="EMBL/GenBank/DDBJ databases">
        <title>Tapping the CABI collections for fungal endophytes: first genome assemblies for Collariella, Neodidymelliopsis, Ascochyta clinopodiicola, Didymella pomorum, Didymosphaeria variabile, Neocosmospora piperis and Neocucurbitaria cava.</title>
        <authorList>
            <person name="Hill R."/>
        </authorList>
    </citation>
    <scope>NUCLEOTIDE SEQUENCE</scope>
    <source>
        <strain evidence="9">IMI 356815</strain>
    </source>
</reference>
<evidence type="ECO:0000313" key="10">
    <source>
        <dbReference type="Proteomes" id="UP001140513"/>
    </source>
</evidence>
<accession>A0A9W8X9T6</accession>
<sequence length="162" mass="17915">MSLAAGIFGLISDIYILIIPLPAVKKLNIRKKKKIGVYIIFSSGVLACFFSILSLSFRIKSQGTKDLFVDSIPNMVTHMVELTVGLIITCIAPVSKLTRLLLDKRLGDFFGGNTYRTGSGEEKREKQPRRKHFPGGLSELDSMKTFGTTVDTEGKRATSWEA</sequence>
<comment type="subcellular location">
    <subcellularLocation>
        <location evidence="1">Membrane</location>
        <topology evidence="1">Multi-pass membrane protein</topology>
    </subcellularLocation>
</comment>
<dbReference type="OrthoDB" id="444631at2759"/>
<keyword evidence="3 7" id="KW-1133">Transmembrane helix</keyword>
<organism evidence="9 10">
    <name type="scientific">Didymosphaeria variabile</name>
    <dbReference type="NCBI Taxonomy" id="1932322"/>
    <lineage>
        <taxon>Eukaryota</taxon>
        <taxon>Fungi</taxon>
        <taxon>Dikarya</taxon>
        <taxon>Ascomycota</taxon>
        <taxon>Pezizomycotina</taxon>
        <taxon>Dothideomycetes</taxon>
        <taxon>Pleosporomycetidae</taxon>
        <taxon>Pleosporales</taxon>
        <taxon>Massarineae</taxon>
        <taxon>Didymosphaeriaceae</taxon>
        <taxon>Didymosphaeria</taxon>
    </lineage>
</organism>